<gene>
    <name evidence="2" type="ORF">GGH94_000159</name>
</gene>
<dbReference type="GO" id="GO:0005737">
    <property type="term" value="C:cytoplasm"/>
    <property type="evidence" value="ECO:0007669"/>
    <property type="project" value="TreeGrafter"/>
</dbReference>
<dbReference type="Pfam" id="PF00454">
    <property type="entry name" value="PI3_PI4_kinase"/>
    <property type="match status" value="1"/>
</dbReference>
<keyword evidence="3" id="KW-1185">Reference proteome</keyword>
<dbReference type="Gene3D" id="3.30.1010.10">
    <property type="entry name" value="Phosphatidylinositol 3-kinase Catalytic Subunit, Chain A, domain 4"/>
    <property type="match status" value="1"/>
</dbReference>
<dbReference type="GO" id="GO:0004674">
    <property type="term" value="F:protein serine/threonine kinase activity"/>
    <property type="evidence" value="ECO:0007669"/>
    <property type="project" value="TreeGrafter"/>
</dbReference>
<protein>
    <recommendedName>
        <fullName evidence="1">PI3K/PI4K catalytic domain-containing protein</fullName>
    </recommendedName>
</protein>
<dbReference type="SUPFAM" id="SSF56112">
    <property type="entry name" value="Protein kinase-like (PK-like)"/>
    <property type="match status" value="1"/>
</dbReference>
<dbReference type="InterPro" id="IPR000403">
    <property type="entry name" value="PI3/4_kinase_cat_dom"/>
</dbReference>
<dbReference type="InterPro" id="IPR036940">
    <property type="entry name" value="PI3/4_kinase_cat_sf"/>
</dbReference>
<dbReference type="PANTHER" id="PTHR11139">
    <property type="entry name" value="ATAXIA TELANGIECTASIA MUTATED ATM -RELATED"/>
    <property type="match status" value="1"/>
</dbReference>
<reference evidence="2" key="1">
    <citation type="submission" date="2022-07" db="EMBL/GenBank/DDBJ databases">
        <title>Phylogenomic reconstructions and comparative analyses of Kickxellomycotina fungi.</title>
        <authorList>
            <person name="Reynolds N.K."/>
            <person name="Stajich J.E."/>
            <person name="Barry K."/>
            <person name="Grigoriev I.V."/>
            <person name="Crous P."/>
            <person name="Smith M.E."/>
        </authorList>
    </citation>
    <scope>NUCLEOTIDE SEQUENCE</scope>
    <source>
        <strain evidence="2">RSA 476</strain>
    </source>
</reference>
<dbReference type="Proteomes" id="UP001140074">
    <property type="component" value="Unassembled WGS sequence"/>
</dbReference>
<dbReference type="InterPro" id="IPR011009">
    <property type="entry name" value="Kinase-like_dom_sf"/>
</dbReference>
<dbReference type="SMART" id="SM00146">
    <property type="entry name" value="PI3Kc"/>
    <property type="match status" value="1"/>
</dbReference>
<organism evidence="2 3">
    <name type="scientific">Coemansia aciculifera</name>
    <dbReference type="NCBI Taxonomy" id="417176"/>
    <lineage>
        <taxon>Eukaryota</taxon>
        <taxon>Fungi</taxon>
        <taxon>Fungi incertae sedis</taxon>
        <taxon>Zoopagomycota</taxon>
        <taxon>Kickxellomycotina</taxon>
        <taxon>Kickxellomycetes</taxon>
        <taxon>Kickxellales</taxon>
        <taxon>Kickxellaceae</taxon>
        <taxon>Coemansia</taxon>
    </lineage>
</organism>
<comment type="caution">
    <text evidence="2">The sequence shown here is derived from an EMBL/GenBank/DDBJ whole genome shotgun (WGS) entry which is preliminary data.</text>
</comment>
<dbReference type="PROSITE" id="PS50290">
    <property type="entry name" value="PI3_4_KINASE_3"/>
    <property type="match status" value="1"/>
</dbReference>
<dbReference type="GO" id="GO:0005634">
    <property type="term" value="C:nucleus"/>
    <property type="evidence" value="ECO:0007669"/>
    <property type="project" value="TreeGrafter"/>
</dbReference>
<dbReference type="InterPro" id="IPR050517">
    <property type="entry name" value="DDR_Repair_Kinase"/>
</dbReference>
<sequence length="1429" mass="154877">MTAASRLLRPDRSQATIRGMAEMWAAELPAMATPCDSRSDGLVLGREGSVHLLLHLLDLAYRNGDVDCCTALSSVCDTAAVLVKNREGLRDRGHLWTALLGFGGVLIARRSQLDDNERMLALRLMQMAVSVVHLAEPDAQVAVLALIYTLKASHGCDVDGLVGDLVRLCTSSHGTLKEETGQMVLALYGADSLLPAGLAKYVYALQSDFSDSVRLVWNQVACCVDGSAMRPEGHVFAGPKHALHHDVYRASKLDGGNKAQGLSMSDAMLLAKAICESARTDESLVADIGLNKTALGVILAISAALGHRHRAPTTIFGVVDWVVGAAASKICALAVSERQVLSSHLIDVIKTCVARYEDTSPGLATGGLYWVLVLVWHLCALDGGLLLDADHQLLLLKAAMASSNLAFGVFVLQTVLRNHRIPSSNDKTLQRLFDAVPWDLVNGMLGNEAGDAVELLLRLRTNEVADVQDALYGIQLCDVVTSGVALDTFDENADKRQSQSLVELERVCQVSENRALSVYVESRVDGLAMADHLLSRTVCRTLCQMPLLVHWTSFGGVARRPLGSAADVVADAVEYATATGALSHRRAVSLLLAAEVGDLDARRLHQHWELYVANRIAGAFMEPELALTEADVLAARLFASKVEAGVSANDRMEICFAQRLPAAHTSRVLMEPSIAMFIGHGLESARSALDGGVDVTKAREAMLYVSPWQGPSSEATDALYTHLLMEGSGRIRFTASGTFDPAARLISHMNTCPSSAPNLVTDSLTMNAVHQLAPYLPQLFAMFCYSGPTDAPGCAASALAILELLAASAPDLVVFHAVVASRSLPASSKGAGRARQLLRVFDAQMVADTCAFLDFSSSIAAPPQDQMRWICAKAKSAHDKAVAAYQQGRFSTERAAAAFSAPLKPAIKMLNELDGRLPQSQAGFEFAAAESALMRMFVWLENRDDHFSTEDNLLRLVEDVWTVIFKTIETASTVPVCYFSPKFAEFAAAVPIPVLTDPTEPLYFERVSESLRVIRSKNSPKLLSFNLAARDGSVAVRKYILKGNEDLRIDECVMQTFVRLNRVTQGSEETRLAVYNVVPISAYGGLIEVVENAPSLAHIYAQHTAQVAKPGGIQQLYTSHAQPVLKAAGIPSEPFAKWPAEVARLVYDSLLSQAPVDLLYRHMLRSASSPSALYLALRNMVKSIGMASVAGYLLGLGDRHLGNILVSDNGLVNIDFNVCFDFGGSSNVPEQVPFRMSPILEYLCGSPSDGWGPVAMSRVFERSAVAALLFARMDRHTLVAGIARRALFRPFMEWTTMEESWLRDRGNDRWHAGSADPLMPRCMPLAAAALWSQAQVVPAEDFVRGTGLCPPRAFWPRVVADQGAVTEMPYGWRIAQGAVARVAARLDYQGVGGARSQAVLVEEQFRIAWETATSRERLSKMYMGWAPWV</sequence>
<dbReference type="Gene3D" id="1.10.1070.11">
    <property type="entry name" value="Phosphatidylinositol 3-/4-kinase, catalytic domain"/>
    <property type="match status" value="1"/>
</dbReference>
<evidence type="ECO:0000313" key="2">
    <source>
        <dbReference type="EMBL" id="KAJ2868319.1"/>
    </source>
</evidence>
<evidence type="ECO:0000259" key="1">
    <source>
        <dbReference type="PROSITE" id="PS50290"/>
    </source>
</evidence>
<proteinExistence type="predicted"/>
<evidence type="ECO:0000313" key="3">
    <source>
        <dbReference type="Proteomes" id="UP001140074"/>
    </source>
</evidence>
<dbReference type="PANTHER" id="PTHR11139:SF119">
    <property type="entry name" value="SERINE_THREONINE-PROTEIN KINASE SMG1"/>
    <property type="match status" value="1"/>
</dbReference>
<dbReference type="GO" id="GO:0031929">
    <property type="term" value="P:TOR signaling"/>
    <property type="evidence" value="ECO:0007669"/>
    <property type="project" value="TreeGrafter"/>
</dbReference>
<name>A0A9W8IWG9_9FUNG</name>
<dbReference type="EMBL" id="JANBUY010000004">
    <property type="protein sequence ID" value="KAJ2868319.1"/>
    <property type="molecule type" value="Genomic_DNA"/>
</dbReference>
<dbReference type="GO" id="GO:0031931">
    <property type="term" value="C:TORC1 complex"/>
    <property type="evidence" value="ECO:0007669"/>
    <property type="project" value="TreeGrafter"/>
</dbReference>
<accession>A0A9W8IWG9</accession>
<feature type="domain" description="PI3K/PI4K catalytic" evidence="1">
    <location>
        <begin position="1007"/>
        <end position="1334"/>
    </location>
</feature>
<dbReference type="GO" id="GO:0016242">
    <property type="term" value="P:negative regulation of macroautophagy"/>
    <property type="evidence" value="ECO:0007669"/>
    <property type="project" value="TreeGrafter"/>
</dbReference>
<dbReference type="GO" id="GO:0031932">
    <property type="term" value="C:TORC2 complex"/>
    <property type="evidence" value="ECO:0007669"/>
    <property type="project" value="TreeGrafter"/>
</dbReference>